<evidence type="ECO:0008006" key="3">
    <source>
        <dbReference type="Google" id="ProtNLM"/>
    </source>
</evidence>
<sequence length="224" mass="25610">MQKLLWLGVIVLLTTSCNPEERTAENRTIADGIDSLEAVQEEPQRQQDKTTTDTVAFKVAFGQFFRALQASDTATINQFIHPEYGLWIIEQPGAVPKMTHVTDVRNFKREYQDRYFITVKDEVKTCDLKEEAWPTFSCADVDYEKKTSGYSKDGCFVAGPGKFQKSGYWDYASLSESQIQTIRSTLPFVQKSVLHTATSFEFHFGFIDGHWRLLFTKLIYPCSA</sequence>
<reference evidence="1 2" key="1">
    <citation type="submission" date="2021-07" db="EMBL/GenBank/DDBJ databases">
        <authorList>
            <person name="Kim M.K."/>
        </authorList>
    </citation>
    <scope>NUCLEOTIDE SEQUENCE [LARGE SCALE GENOMIC DNA]</scope>
    <source>
        <strain evidence="1 2">HLY7-15</strain>
    </source>
</reference>
<accession>A0ABS6XE96</accession>
<keyword evidence="2" id="KW-1185">Reference proteome</keyword>
<dbReference type="Proteomes" id="UP000774935">
    <property type="component" value="Unassembled WGS sequence"/>
</dbReference>
<gene>
    <name evidence="1" type="ORF">KYK27_14730</name>
</gene>
<proteinExistence type="predicted"/>
<name>A0ABS6XE96_9BACT</name>
<dbReference type="PROSITE" id="PS51257">
    <property type="entry name" value="PROKAR_LIPOPROTEIN"/>
    <property type="match status" value="1"/>
</dbReference>
<evidence type="ECO:0000313" key="1">
    <source>
        <dbReference type="EMBL" id="MBW3366315.1"/>
    </source>
</evidence>
<protein>
    <recommendedName>
        <fullName evidence="3">Lipoprotein</fullName>
    </recommendedName>
</protein>
<evidence type="ECO:0000313" key="2">
    <source>
        <dbReference type="Proteomes" id="UP000774935"/>
    </source>
</evidence>
<comment type="caution">
    <text evidence="1">The sequence shown here is derived from an EMBL/GenBank/DDBJ whole genome shotgun (WGS) entry which is preliminary data.</text>
</comment>
<dbReference type="EMBL" id="JAHWXQ010000004">
    <property type="protein sequence ID" value="MBW3366315.1"/>
    <property type="molecule type" value="Genomic_DNA"/>
</dbReference>
<dbReference type="RefSeq" id="WP_199110910.1">
    <property type="nucleotide sequence ID" value="NZ_JAHWXQ010000004.1"/>
</dbReference>
<organism evidence="1 2">
    <name type="scientific">Pontibacter populi</name>
    <dbReference type="NCBI Taxonomy" id="890055"/>
    <lineage>
        <taxon>Bacteria</taxon>
        <taxon>Pseudomonadati</taxon>
        <taxon>Bacteroidota</taxon>
        <taxon>Cytophagia</taxon>
        <taxon>Cytophagales</taxon>
        <taxon>Hymenobacteraceae</taxon>
        <taxon>Pontibacter</taxon>
    </lineage>
</organism>